<feature type="chain" id="PRO_5040880788" evidence="5">
    <location>
        <begin position="23"/>
        <end position="154"/>
    </location>
</feature>
<keyword evidence="2 4" id="KW-0479">Metal-binding</keyword>
<dbReference type="PROSITE" id="PS51007">
    <property type="entry name" value="CYTC"/>
    <property type="match status" value="1"/>
</dbReference>
<dbReference type="GO" id="GO:0020037">
    <property type="term" value="F:heme binding"/>
    <property type="evidence" value="ECO:0007669"/>
    <property type="project" value="InterPro"/>
</dbReference>
<dbReference type="RefSeq" id="WP_214622768.1">
    <property type="nucleotide sequence ID" value="NZ_JAHGAW010000005.1"/>
</dbReference>
<keyword evidence="1 4" id="KW-0349">Heme</keyword>
<evidence type="ECO:0000256" key="2">
    <source>
        <dbReference type="ARBA" id="ARBA00022723"/>
    </source>
</evidence>
<evidence type="ECO:0000259" key="6">
    <source>
        <dbReference type="PROSITE" id="PS51007"/>
    </source>
</evidence>
<evidence type="ECO:0000256" key="4">
    <source>
        <dbReference type="PROSITE-ProRule" id="PRU00433"/>
    </source>
</evidence>
<keyword evidence="5" id="KW-0732">Signal</keyword>
<proteinExistence type="predicted"/>
<dbReference type="InterPro" id="IPR009056">
    <property type="entry name" value="Cyt_c-like_dom"/>
</dbReference>
<evidence type="ECO:0000256" key="1">
    <source>
        <dbReference type="ARBA" id="ARBA00022617"/>
    </source>
</evidence>
<gene>
    <name evidence="7" type="ORF">KK488_08650</name>
</gene>
<keyword evidence="3 4" id="KW-0408">Iron</keyword>
<evidence type="ECO:0000313" key="7">
    <source>
        <dbReference type="EMBL" id="MBT2187013.1"/>
    </source>
</evidence>
<sequence>MSRAKPLSQMLGLGLALVAALAASGCKLVDTDNKAAAQGGPPAGGPPPPPPYQMRAKIEAGDRLHTSVTGADLFSHRCGACHLTWGMGTNLLTAQQVAAGKTPDKGLLANRDDLTADYVKSVVRMGKGAMPRQTRVDVTDSELDKIAAYLGKGK</sequence>
<dbReference type="InterPro" id="IPR036909">
    <property type="entry name" value="Cyt_c-like_dom_sf"/>
</dbReference>
<dbReference type="GO" id="GO:0046872">
    <property type="term" value="F:metal ion binding"/>
    <property type="evidence" value="ECO:0007669"/>
    <property type="project" value="UniProtKB-KW"/>
</dbReference>
<dbReference type="GO" id="GO:0009055">
    <property type="term" value="F:electron transfer activity"/>
    <property type="evidence" value="ECO:0007669"/>
    <property type="project" value="InterPro"/>
</dbReference>
<evidence type="ECO:0000256" key="3">
    <source>
        <dbReference type="ARBA" id="ARBA00023004"/>
    </source>
</evidence>
<evidence type="ECO:0000313" key="8">
    <source>
        <dbReference type="Proteomes" id="UP001138757"/>
    </source>
</evidence>
<organism evidence="7 8">
    <name type="scientific">Sphingobium nicotianae</name>
    <dbReference type="NCBI Taxonomy" id="2782607"/>
    <lineage>
        <taxon>Bacteria</taxon>
        <taxon>Pseudomonadati</taxon>
        <taxon>Pseudomonadota</taxon>
        <taxon>Alphaproteobacteria</taxon>
        <taxon>Sphingomonadales</taxon>
        <taxon>Sphingomonadaceae</taxon>
        <taxon>Sphingobium</taxon>
    </lineage>
</organism>
<keyword evidence="8" id="KW-1185">Reference proteome</keyword>
<accession>A0A9X1DBM3</accession>
<dbReference type="AlphaFoldDB" id="A0A9X1DBM3"/>
<feature type="signal peptide" evidence="5">
    <location>
        <begin position="1"/>
        <end position="22"/>
    </location>
</feature>
<dbReference type="EMBL" id="JAHGAW010000005">
    <property type="protein sequence ID" value="MBT2187013.1"/>
    <property type="molecule type" value="Genomic_DNA"/>
</dbReference>
<protein>
    <submittedName>
        <fullName evidence="7">C-type cytochrome</fullName>
    </submittedName>
</protein>
<reference evidence="7" key="1">
    <citation type="submission" date="2021-05" db="EMBL/GenBank/DDBJ databases">
        <title>Genome of Sphingobium sp. strain.</title>
        <authorList>
            <person name="Fan R."/>
        </authorList>
    </citation>
    <scope>NUCLEOTIDE SEQUENCE</scope>
    <source>
        <strain evidence="7">H33</strain>
    </source>
</reference>
<feature type="domain" description="Cytochrome c" evidence="6">
    <location>
        <begin position="65"/>
        <end position="154"/>
    </location>
</feature>
<comment type="caution">
    <text evidence="7">The sequence shown here is derived from an EMBL/GenBank/DDBJ whole genome shotgun (WGS) entry which is preliminary data.</text>
</comment>
<dbReference type="PROSITE" id="PS51257">
    <property type="entry name" value="PROKAR_LIPOPROTEIN"/>
    <property type="match status" value="1"/>
</dbReference>
<dbReference type="Gene3D" id="1.10.760.10">
    <property type="entry name" value="Cytochrome c-like domain"/>
    <property type="match status" value="1"/>
</dbReference>
<evidence type="ECO:0000256" key="5">
    <source>
        <dbReference type="SAM" id="SignalP"/>
    </source>
</evidence>
<dbReference type="Proteomes" id="UP001138757">
    <property type="component" value="Unassembled WGS sequence"/>
</dbReference>
<name>A0A9X1DBM3_9SPHN</name>
<dbReference type="Pfam" id="PF13442">
    <property type="entry name" value="Cytochrome_CBB3"/>
    <property type="match status" value="1"/>
</dbReference>
<dbReference type="SUPFAM" id="SSF46626">
    <property type="entry name" value="Cytochrome c"/>
    <property type="match status" value="1"/>
</dbReference>